<feature type="domain" description="Nucleoporin NSP1-like C-terminal" evidence="6">
    <location>
        <begin position="1268"/>
        <end position="1363"/>
    </location>
</feature>
<reference evidence="7" key="1">
    <citation type="submission" date="2021-02" db="EMBL/GenBank/DDBJ databases">
        <authorList>
            <person name="Dougan E. K."/>
            <person name="Rhodes N."/>
            <person name="Thang M."/>
            <person name="Chan C."/>
        </authorList>
    </citation>
    <scope>NUCLEOTIDE SEQUENCE</scope>
</reference>
<accession>A0A813DP08</accession>
<dbReference type="PANTHER" id="PTHR21600">
    <property type="entry name" value="MITOCHONDRIAL RNA PSEUDOURIDINE SYNTHASE"/>
    <property type="match status" value="1"/>
</dbReference>
<dbReference type="SUPFAM" id="SSF55120">
    <property type="entry name" value="Pseudouridine synthase"/>
    <property type="match status" value="1"/>
</dbReference>
<dbReference type="Pfam" id="PF00849">
    <property type="entry name" value="PseudoU_synth_2"/>
    <property type="match status" value="1"/>
</dbReference>
<dbReference type="GO" id="GO:0003723">
    <property type="term" value="F:RNA binding"/>
    <property type="evidence" value="ECO:0007669"/>
    <property type="project" value="InterPro"/>
</dbReference>
<evidence type="ECO:0000313" key="7">
    <source>
        <dbReference type="EMBL" id="CAE8587370.1"/>
    </source>
</evidence>
<comment type="similarity">
    <text evidence="2">Belongs to the pseudouridine synthase RluA family.</text>
</comment>
<evidence type="ECO:0000259" key="5">
    <source>
        <dbReference type="Pfam" id="PF00849"/>
    </source>
</evidence>
<dbReference type="Pfam" id="PF01133">
    <property type="entry name" value="ER"/>
    <property type="match status" value="1"/>
</dbReference>
<dbReference type="InterPro" id="IPR025574">
    <property type="entry name" value="Nucleoporin_FG_rpt"/>
</dbReference>
<evidence type="ECO:0000256" key="3">
    <source>
        <dbReference type="SAM" id="Coils"/>
    </source>
</evidence>
<organism evidence="7 8">
    <name type="scientific">Polarella glacialis</name>
    <name type="common">Dinoflagellate</name>
    <dbReference type="NCBI Taxonomy" id="89957"/>
    <lineage>
        <taxon>Eukaryota</taxon>
        <taxon>Sar</taxon>
        <taxon>Alveolata</taxon>
        <taxon>Dinophyceae</taxon>
        <taxon>Suessiales</taxon>
        <taxon>Suessiaceae</taxon>
        <taxon>Polarella</taxon>
    </lineage>
</organism>
<feature type="region of interest" description="Disordered" evidence="4">
    <location>
        <begin position="1472"/>
        <end position="1539"/>
    </location>
</feature>
<dbReference type="SUPFAM" id="SSF143875">
    <property type="entry name" value="ERH-like"/>
    <property type="match status" value="1"/>
</dbReference>
<dbReference type="OMA" id="CACACTE"/>
<dbReference type="InterPro" id="IPR035912">
    <property type="entry name" value="EHR_sf"/>
</dbReference>
<comment type="similarity">
    <text evidence="1">Belongs to the E(R) family.</text>
</comment>
<dbReference type="Gene3D" id="3.30.2350.10">
    <property type="entry name" value="Pseudouridine synthase"/>
    <property type="match status" value="1"/>
</dbReference>
<protein>
    <submittedName>
        <fullName evidence="7">Uncharacterized protein</fullName>
    </submittedName>
</protein>
<feature type="domain" description="Pseudouridine synthase RsuA/RluA-like" evidence="5">
    <location>
        <begin position="231"/>
        <end position="378"/>
    </location>
</feature>
<evidence type="ECO:0000313" key="8">
    <source>
        <dbReference type="Proteomes" id="UP000654075"/>
    </source>
</evidence>
<evidence type="ECO:0000259" key="6">
    <source>
        <dbReference type="Pfam" id="PF05064"/>
    </source>
</evidence>
<proteinExistence type="inferred from homology"/>
<dbReference type="InterPro" id="IPR007758">
    <property type="entry name" value="Nucleoporin_NSP1_C"/>
</dbReference>
<dbReference type="CDD" id="cd02869">
    <property type="entry name" value="PseudoU_synth_RluA_like"/>
    <property type="match status" value="1"/>
</dbReference>
<name>A0A813DP08_POLGL</name>
<gene>
    <name evidence="7" type="ORF">PGLA1383_LOCUS6209</name>
</gene>
<dbReference type="InterPro" id="IPR000781">
    <property type="entry name" value="ERH"/>
</dbReference>
<comment type="caution">
    <text evidence="7">The sequence shown here is derived from an EMBL/GenBank/DDBJ whole genome shotgun (WGS) entry which is preliminary data.</text>
</comment>
<dbReference type="GO" id="GO:0000455">
    <property type="term" value="P:enzyme-directed rRNA pseudouridine synthesis"/>
    <property type="evidence" value="ECO:0007669"/>
    <property type="project" value="TreeGrafter"/>
</dbReference>
<dbReference type="GO" id="GO:0009982">
    <property type="term" value="F:pseudouridine synthase activity"/>
    <property type="evidence" value="ECO:0007669"/>
    <property type="project" value="InterPro"/>
</dbReference>
<dbReference type="InterPro" id="IPR020103">
    <property type="entry name" value="PsdUridine_synth_cat_dom_sf"/>
</dbReference>
<feature type="compositionally biased region" description="Gly residues" evidence="4">
    <location>
        <begin position="1481"/>
        <end position="1495"/>
    </location>
</feature>
<evidence type="ECO:0000256" key="2">
    <source>
        <dbReference type="ARBA" id="ARBA00010876"/>
    </source>
</evidence>
<dbReference type="Gene3D" id="3.30.2260.10">
    <property type="entry name" value="Enhancer of rudimentary"/>
    <property type="match status" value="1"/>
</dbReference>
<dbReference type="Proteomes" id="UP000654075">
    <property type="component" value="Unassembled WGS sequence"/>
</dbReference>
<dbReference type="OrthoDB" id="344345at2759"/>
<dbReference type="PANTHER" id="PTHR21600:SF87">
    <property type="entry name" value="RNA PSEUDOURIDYLATE SYNTHASE DOMAIN-CONTAINING PROTEIN 1"/>
    <property type="match status" value="1"/>
</dbReference>
<dbReference type="Pfam" id="PF13634">
    <property type="entry name" value="Nucleoporin_FG"/>
    <property type="match status" value="4"/>
</dbReference>
<evidence type="ECO:0000256" key="4">
    <source>
        <dbReference type="SAM" id="MobiDB-lite"/>
    </source>
</evidence>
<dbReference type="GO" id="GO:0005643">
    <property type="term" value="C:nuclear pore"/>
    <property type="evidence" value="ECO:0007669"/>
    <property type="project" value="UniProtKB-ARBA"/>
</dbReference>
<feature type="coiled-coil region" evidence="3">
    <location>
        <begin position="1386"/>
        <end position="1413"/>
    </location>
</feature>
<dbReference type="InterPro" id="IPR006145">
    <property type="entry name" value="PsdUridine_synth_RsuA/RluA"/>
</dbReference>
<dbReference type="InterPro" id="IPR050188">
    <property type="entry name" value="RluA_PseudoU_synthase"/>
</dbReference>
<feature type="compositionally biased region" description="Low complexity" evidence="4">
    <location>
        <begin position="1513"/>
        <end position="1523"/>
    </location>
</feature>
<sequence>MAVLGCCSALQHCAHPRARHLGWQLLSLRGPGRACAVARGYCFSTGTSSTVVAAAAATTAAAVRASRLGFRQRSRRFRSQPCRRHVAHCAQSSPLELWSQLEPKECKVTVTEALLEEARRSAHQEHGQPPLSRLVAAAFPELLPTKSAARAAVKRGDVSVGDLSGSQQVFVATSASSPAPGPGTVLTATVGQASGTRPMAADLEARLDAWNTGRSEAAQVRVLMHDVGGWAIVNKPAGMHTSPIGSEAWHTLTLQSYLPALLPPPQVGIPCRGGPKACHRLDFRVSGPVAVATSEEAGRWLNAAFQNRLVHKKYRAIVCGWIGEPGQHLSVDTPVGGLSARTEVEVLSVVPCPYFGNLSELCLRPVEGRYHQLRLHCSEVLGAPIVNEESSIFDLAADAWQRRHGTPLPSPVRRGKGNLFLQAFELSLPPPPTALRQSELVTVRTTLSERFGELLMKSRHAFEAGWRHDSEGNSVQLEAPLDLSDKGTPAKATLSEQNVAIAAHIQGESYFAADKSTVAADLNATRFDVRELEATAASASASVECCESVFALAFGTFGHGIADEMLSLWIFQNPCAHVQPLQDAKMRAMAKANQAAFNEASDILYGVYSWPATVENVSRLPAFVMFLESFVRMVAPWFTALGAALRYGPRGKGISWEMWHLLVGSLWTYEAMKTFFRHLLLTVVILKGGVTQRAMFGAPSGGGGLFGAPAASAEAGGGAASSSVGGAGLFGGPPASSAGGASLFGAAPAAASAGGSIFGGGAASTGGGSIFGGAAASSGDGNIFGGAAASAAAGGSVSGGAAASSGASLFGGAPASSSGGGLFGGAPASSDAAASLFGGGGTGAAGGIFGAAPAPTAPANSSASLFGAAPAVAAPAGGSLFGDAAAGGSLFGAAPAAASSGGGLFGAAPAVAAPAGGSLFGDAAAGGSLFGAASATASSGGGLFGAAPATAPAGGSLFGAAPAAASSGGGLFGAAPAAEISSGSLFGAAPAVAAPAGGSLFGAAPAAASSGGGLFGAAPAAEISSGSLFGAAPAAAAPAGGSLFGAAPAAASSGGGLFGAAPAAEISSGSLFGAAPAAAAPAGGSLFGAAPAAASSGGGLFGAAPAAEISSGSLFGAAPAAVAPAGGSLFGAAPAAASSGGGLFGAAPAAEISSGSLFGAAPATAPAGGSLFGAAPAAASSGGGLFGAAPAAEIPSGSLFGAAPAVAAPAGGSLFGAAPAAASSGGGLFGAAPAAASAGGSLFGAAPAAAGSGGLAAPGGAIDVSQARATVVEHRKVTDLLRGWEERIHKQAQHFDAFAQQVLHFDTDIIANAAKVKVLTSEHQQLKARQEAADQSIHQIWEQQDSLGRLLSGLQEALRSPSQQADEAAMAYGGSSIPPVRTHQRAQALTLQLDELDRQAEDLARETGSVQSNLYAASIDISSVETLKPPWRASQEFGYTNAGESYPNHMFASPSRKAAGAVRSQGFLGRAKKTIAKKGSGKGLKGSGKGLGKGSGRVWRPATPGGVKGKGKGPLSSSGPRRSAGGGGGSGTPSSVPDGHTIVLVQYSDRNVSRTYSEHSGVMSAMDGLCQMYEQVIKMEMGSRAQAKYTVEDLWAFIDDISDLSCMVYSSQLCEYQPHNREWVKNQVLRHLKGQID</sequence>
<dbReference type="EMBL" id="CAJNNV010002564">
    <property type="protein sequence ID" value="CAE8587370.1"/>
    <property type="molecule type" value="Genomic_DNA"/>
</dbReference>
<evidence type="ECO:0000256" key="1">
    <source>
        <dbReference type="ARBA" id="ARBA00007491"/>
    </source>
</evidence>
<keyword evidence="8" id="KW-1185">Reference proteome</keyword>
<keyword evidence="3" id="KW-0175">Coiled coil</keyword>
<dbReference type="Pfam" id="PF05064">
    <property type="entry name" value="Nsp1_C"/>
    <property type="match status" value="1"/>
</dbReference>